<evidence type="ECO:0000256" key="2">
    <source>
        <dbReference type="ARBA" id="ARBA00022723"/>
    </source>
</evidence>
<dbReference type="OMA" id="TTIHSAW"/>
<dbReference type="PROSITE" id="PS51882">
    <property type="entry name" value="G_ALPHA"/>
    <property type="match status" value="1"/>
</dbReference>
<evidence type="ECO:0000256" key="5">
    <source>
        <dbReference type="ARBA" id="ARBA00023134"/>
    </source>
</evidence>
<keyword evidence="10" id="KW-1185">Reference proteome</keyword>
<dbReference type="InterPro" id="IPR027417">
    <property type="entry name" value="P-loop_NTPase"/>
</dbReference>
<feature type="binding site" evidence="8">
    <location>
        <position position="179"/>
    </location>
    <ligand>
        <name>Mg(2+)</name>
        <dbReference type="ChEBI" id="CHEBI:18420"/>
    </ligand>
</feature>
<evidence type="ECO:0000256" key="7">
    <source>
        <dbReference type="PIRSR" id="PIRSR601019-1"/>
    </source>
</evidence>
<keyword evidence="2 8" id="KW-0479">Metal-binding</keyword>
<gene>
    <name evidence="9" type="ORF">M0811_01561</name>
</gene>
<proteinExistence type="predicted"/>
<evidence type="ECO:0000256" key="1">
    <source>
        <dbReference type="ARBA" id="ARBA00011356"/>
    </source>
</evidence>
<comment type="subunit">
    <text evidence="1">G proteins are composed of 3 units; alpha, beta and gamma. The alpha chain contains the guanine nucleotide binding site.</text>
</comment>
<dbReference type="FunFam" id="1.10.400.10:FF:000007">
    <property type="entry name" value="Guanine nucleotide-binding protein subunit alpha"/>
    <property type="match status" value="1"/>
</dbReference>
<sequence length="354" mass="40696">MGCSNSSLTKEEKEAKKRTREIELILKRHKVKIERETKILLLGAGESGKSTIFKQMKFLQDGQFDSKDQEQVKLSIPRNCVSQMQLLVIAAEKIGIPIEHEDLASQIKKIKSCDSLTPEISKIINDLWHDPGIQQVYQFRDKKFQLNDSAEYFFTNVMRFSEENYQPTPDDILRVRVKTIGIEEAEFTVKGLHFVMVDVGGQRNERRKWIHSFEGVTSVLFCCSLIGFDQTLREDSSVNRLEEAFSIFSEICSSPWFAKASVILFLNKKDLFKKKIEENDLSIVFPEYQGGKDYQKASKFIEDKFLAISSQSNQPTRHIYAFKTCAISTKNIDRVFKCVVDTALSNVLEELDMV</sequence>
<dbReference type="Gene3D" id="1.10.400.10">
    <property type="entry name" value="GI Alpha 1, domain 2-like"/>
    <property type="match status" value="1"/>
</dbReference>
<evidence type="ECO:0000256" key="3">
    <source>
        <dbReference type="ARBA" id="ARBA00022741"/>
    </source>
</evidence>
<dbReference type="EMBL" id="JAPDFW010000081">
    <property type="protein sequence ID" value="KAJ5072546.1"/>
    <property type="molecule type" value="Genomic_DNA"/>
</dbReference>
<dbReference type="Proteomes" id="UP001149090">
    <property type="component" value="Unassembled WGS sequence"/>
</dbReference>
<dbReference type="PANTHER" id="PTHR10218">
    <property type="entry name" value="GTP-BINDING PROTEIN ALPHA SUBUNIT"/>
    <property type="match status" value="1"/>
</dbReference>
<dbReference type="Gene3D" id="3.40.50.300">
    <property type="entry name" value="P-loop containing nucleotide triphosphate hydrolases"/>
    <property type="match status" value="1"/>
</dbReference>
<dbReference type="PANTHER" id="PTHR10218:SF302">
    <property type="entry name" value="GUANINE NUCLEOTIDE-BINDING PROTEIN ALPHA-5 SUBUNIT"/>
    <property type="match status" value="1"/>
</dbReference>
<keyword evidence="5 7" id="KW-0342">GTP-binding</keyword>
<keyword evidence="3 7" id="KW-0547">Nucleotide-binding</keyword>
<dbReference type="SUPFAM" id="SSF52540">
    <property type="entry name" value="P-loop containing nucleoside triphosphate hydrolases"/>
    <property type="match status" value="1"/>
</dbReference>
<reference evidence="9" key="1">
    <citation type="submission" date="2022-10" db="EMBL/GenBank/DDBJ databases">
        <title>Novel sulphate-reducing endosymbionts in the free-living metamonad Anaeramoeba.</title>
        <authorList>
            <person name="Jerlstrom-Hultqvist J."/>
            <person name="Cepicka I."/>
            <person name="Gallot-Lavallee L."/>
            <person name="Salas-Leiva D."/>
            <person name="Curtis B.A."/>
            <person name="Zahonova K."/>
            <person name="Pipaliya S."/>
            <person name="Dacks J."/>
            <person name="Roger A.J."/>
        </authorList>
    </citation>
    <scope>NUCLEOTIDE SEQUENCE</scope>
    <source>
        <strain evidence="9">BMAN</strain>
    </source>
</reference>
<evidence type="ECO:0000256" key="6">
    <source>
        <dbReference type="ARBA" id="ARBA00023224"/>
    </source>
</evidence>
<protein>
    <submittedName>
        <fullName evidence="9">Guanine nucleotide-binding protein g(O) subunit alpha</fullName>
    </submittedName>
</protein>
<dbReference type="GO" id="GO:0032502">
    <property type="term" value="P:developmental process"/>
    <property type="evidence" value="ECO:0007669"/>
    <property type="project" value="UniProtKB-ARBA"/>
</dbReference>
<dbReference type="InterPro" id="IPR001019">
    <property type="entry name" value="Gprotein_alpha_su"/>
</dbReference>
<feature type="binding site" evidence="7">
    <location>
        <begin position="267"/>
        <end position="270"/>
    </location>
    <ligand>
        <name>GTP</name>
        <dbReference type="ChEBI" id="CHEBI:37565"/>
    </ligand>
</feature>
<feature type="binding site" evidence="7">
    <location>
        <begin position="148"/>
        <end position="149"/>
    </location>
    <ligand>
        <name>GTP</name>
        <dbReference type="ChEBI" id="CHEBI:37565"/>
    </ligand>
</feature>
<dbReference type="FunFam" id="3.40.50.300:FF:002307">
    <property type="entry name" value="Guanine nucleotide-binding protein G(k) subunit alpha"/>
    <property type="match status" value="1"/>
</dbReference>
<evidence type="ECO:0000256" key="8">
    <source>
        <dbReference type="PIRSR" id="PIRSR601019-2"/>
    </source>
</evidence>
<dbReference type="InterPro" id="IPR011025">
    <property type="entry name" value="GproteinA_insert"/>
</dbReference>
<feature type="binding site" evidence="8">
    <location>
        <position position="50"/>
    </location>
    <ligand>
        <name>Mg(2+)</name>
        <dbReference type="ChEBI" id="CHEBI:18420"/>
    </ligand>
</feature>
<dbReference type="GO" id="GO:0005834">
    <property type="term" value="C:heterotrimeric G-protein complex"/>
    <property type="evidence" value="ECO:0007669"/>
    <property type="project" value="TreeGrafter"/>
</dbReference>
<accession>A0A9Q0LFX6</accession>
<dbReference type="GO" id="GO:0005525">
    <property type="term" value="F:GTP binding"/>
    <property type="evidence" value="ECO:0007669"/>
    <property type="project" value="UniProtKB-KW"/>
</dbReference>
<evidence type="ECO:0000256" key="4">
    <source>
        <dbReference type="ARBA" id="ARBA00022842"/>
    </source>
</evidence>
<dbReference type="OrthoDB" id="5817230at2759"/>
<evidence type="ECO:0000313" key="9">
    <source>
        <dbReference type="EMBL" id="KAJ5072546.1"/>
    </source>
</evidence>
<organism evidence="9 10">
    <name type="scientific">Anaeramoeba ignava</name>
    <name type="common">Anaerobic marine amoeba</name>
    <dbReference type="NCBI Taxonomy" id="1746090"/>
    <lineage>
        <taxon>Eukaryota</taxon>
        <taxon>Metamonada</taxon>
        <taxon>Anaeramoebidae</taxon>
        <taxon>Anaeramoeba</taxon>
    </lineage>
</organism>
<feature type="binding site" evidence="7">
    <location>
        <begin position="173"/>
        <end position="179"/>
    </location>
    <ligand>
        <name>GTP</name>
        <dbReference type="ChEBI" id="CHEBI:37565"/>
    </ligand>
</feature>
<dbReference type="GO" id="GO:0046872">
    <property type="term" value="F:metal ion binding"/>
    <property type="evidence" value="ECO:0007669"/>
    <property type="project" value="UniProtKB-KW"/>
</dbReference>
<dbReference type="GO" id="GO:0031683">
    <property type="term" value="F:G-protein beta/gamma-subunit complex binding"/>
    <property type="evidence" value="ECO:0007669"/>
    <property type="project" value="InterPro"/>
</dbReference>
<comment type="caution">
    <text evidence="9">The sequence shown here is derived from an EMBL/GenBank/DDBJ whole genome shotgun (WGS) entry which is preliminary data.</text>
</comment>
<feature type="binding site" evidence="7">
    <location>
        <begin position="198"/>
        <end position="202"/>
    </location>
    <ligand>
        <name>GTP</name>
        <dbReference type="ChEBI" id="CHEBI:37565"/>
    </ligand>
</feature>
<dbReference type="AlphaFoldDB" id="A0A9Q0LFX6"/>
<dbReference type="GO" id="GO:0005737">
    <property type="term" value="C:cytoplasm"/>
    <property type="evidence" value="ECO:0007669"/>
    <property type="project" value="TreeGrafter"/>
</dbReference>
<dbReference type="GO" id="GO:0001664">
    <property type="term" value="F:G protein-coupled receptor binding"/>
    <property type="evidence" value="ECO:0007669"/>
    <property type="project" value="TreeGrafter"/>
</dbReference>
<evidence type="ECO:0000313" key="10">
    <source>
        <dbReference type="Proteomes" id="UP001149090"/>
    </source>
</evidence>
<keyword evidence="4 8" id="KW-0460">Magnesium</keyword>
<feature type="binding site" evidence="7">
    <location>
        <position position="326"/>
    </location>
    <ligand>
        <name>GTP</name>
        <dbReference type="ChEBI" id="CHEBI:37565"/>
    </ligand>
</feature>
<dbReference type="GO" id="GO:0007188">
    <property type="term" value="P:adenylate cyclase-modulating G protein-coupled receptor signaling pathway"/>
    <property type="evidence" value="ECO:0007669"/>
    <property type="project" value="TreeGrafter"/>
</dbReference>
<feature type="binding site" evidence="7">
    <location>
        <begin position="46"/>
        <end position="51"/>
    </location>
    <ligand>
        <name>GTP</name>
        <dbReference type="ChEBI" id="CHEBI:37565"/>
    </ligand>
</feature>
<dbReference type="SUPFAM" id="SSF47895">
    <property type="entry name" value="Transducin (alpha subunit), insertion domain"/>
    <property type="match status" value="1"/>
</dbReference>
<dbReference type="CDD" id="cd00066">
    <property type="entry name" value="G-alpha"/>
    <property type="match status" value="1"/>
</dbReference>
<dbReference type="SMART" id="SM00275">
    <property type="entry name" value="G_alpha"/>
    <property type="match status" value="1"/>
</dbReference>
<keyword evidence="6" id="KW-0807">Transducer</keyword>
<dbReference type="PRINTS" id="PR00318">
    <property type="entry name" value="GPROTEINA"/>
</dbReference>
<dbReference type="GO" id="GO:0003924">
    <property type="term" value="F:GTPase activity"/>
    <property type="evidence" value="ECO:0007669"/>
    <property type="project" value="InterPro"/>
</dbReference>
<name>A0A9Q0LFX6_ANAIG</name>
<dbReference type="Pfam" id="PF00503">
    <property type="entry name" value="G-alpha"/>
    <property type="match status" value="1"/>
</dbReference>